<accession>A0A9D2HDM7</accession>
<evidence type="ECO:0000313" key="2">
    <source>
        <dbReference type="EMBL" id="HJA08502.1"/>
    </source>
</evidence>
<dbReference type="Gene3D" id="3.40.50.10420">
    <property type="entry name" value="NagB/RpiA/CoA transferase-like"/>
    <property type="match status" value="1"/>
</dbReference>
<reference evidence="2" key="1">
    <citation type="journal article" date="2021" name="PeerJ">
        <title>Extensive microbial diversity within the chicken gut microbiome revealed by metagenomics and culture.</title>
        <authorList>
            <person name="Gilroy R."/>
            <person name="Ravi A."/>
            <person name="Getino M."/>
            <person name="Pursley I."/>
            <person name="Horton D.L."/>
            <person name="Alikhan N.F."/>
            <person name="Baker D."/>
            <person name="Gharbi K."/>
            <person name="Hall N."/>
            <person name="Watson M."/>
            <person name="Adriaenssens E.M."/>
            <person name="Foster-Nyarko E."/>
            <person name="Jarju S."/>
            <person name="Secka A."/>
            <person name="Antonio M."/>
            <person name="Oren A."/>
            <person name="Chaudhuri R.R."/>
            <person name="La Ragione R."/>
            <person name="Hildebrand F."/>
            <person name="Pallen M.J."/>
        </authorList>
    </citation>
    <scope>NUCLEOTIDE SEQUENCE</scope>
    <source>
        <strain evidence="2">CHK186-16707</strain>
    </source>
</reference>
<evidence type="ECO:0000259" key="1">
    <source>
        <dbReference type="Pfam" id="PF02589"/>
    </source>
</evidence>
<gene>
    <name evidence="2" type="ORF">H9962_04865</name>
</gene>
<dbReference type="Pfam" id="PF02589">
    <property type="entry name" value="LUD_dom"/>
    <property type="match status" value="1"/>
</dbReference>
<dbReference type="EMBL" id="DXAN01000014">
    <property type="protein sequence ID" value="HJA08502.1"/>
    <property type="molecule type" value="Genomic_DNA"/>
</dbReference>
<name>A0A9D2HDM7_9BACT</name>
<dbReference type="PANTHER" id="PTHR43682:SF1">
    <property type="entry name" value="LACTATE UTILIZATION PROTEIN C"/>
    <property type="match status" value="1"/>
</dbReference>
<comment type="caution">
    <text evidence="2">The sequence shown here is derived from an EMBL/GenBank/DDBJ whole genome shotgun (WGS) entry which is preliminary data.</text>
</comment>
<sequence>MSDRQLWEERARAAGSVVVRVADWDAVAAYAVALVRPDREDLISGEAAPHPVLAAPGLPAPCLDALRARLAPDAELLERGLAARAGGIDVGLARALAAVADTGSCLVEDTDENVRLATMLPDISLLLLPEGAVLPDLSAAGTVVRDALSGDAPRRLTFITGPSRTADIERVLTLGVHGPLELHILLLPPALLAEAHSYQGE</sequence>
<dbReference type="InterPro" id="IPR003741">
    <property type="entry name" value="LUD_dom"/>
</dbReference>
<dbReference type="Proteomes" id="UP000824225">
    <property type="component" value="Unassembled WGS sequence"/>
</dbReference>
<dbReference type="InterPro" id="IPR024185">
    <property type="entry name" value="FTHF_cligase-like_sf"/>
</dbReference>
<proteinExistence type="predicted"/>
<feature type="domain" description="LUD" evidence="1">
    <location>
        <begin position="6"/>
        <end position="187"/>
    </location>
</feature>
<protein>
    <submittedName>
        <fullName evidence="2">Lactate utilization protein</fullName>
    </submittedName>
</protein>
<dbReference type="SUPFAM" id="SSF100950">
    <property type="entry name" value="NagB/RpiA/CoA transferase-like"/>
    <property type="match status" value="1"/>
</dbReference>
<reference evidence="2" key="2">
    <citation type="submission" date="2021-04" db="EMBL/GenBank/DDBJ databases">
        <authorList>
            <person name="Gilroy R."/>
        </authorList>
    </citation>
    <scope>NUCLEOTIDE SEQUENCE</scope>
    <source>
        <strain evidence="2">CHK186-16707</strain>
    </source>
</reference>
<dbReference type="InterPro" id="IPR037171">
    <property type="entry name" value="NagB/RpiA_transferase-like"/>
</dbReference>
<dbReference type="AlphaFoldDB" id="A0A9D2HDM7"/>
<evidence type="ECO:0000313" key="3">
    <source>
        <dbReference type="Proteomes" id="UP000824225"/>
    </source>
</evidence>
<dbReference type="PANTHER" id="PTHR43682">
    <property type="entry name" value="LACTATE UTILIZATION PROTEIN C"/>
    <property type="match status" value="1"/>
</dbReference>
<organism evidence="2 3">
    <name type="scientific">Candidatus Mailhella merdigallinarum</name>
    <dbReference type="NCBI Taxonomy" id="2838658"/>
    <lineage>
        <taxon>Bacteria</taxon>
        <taxon>Pseudomonadati</taxon>
        <taxon>Thermodesulfobacteriota</taxon>
        <taxon>Desulfovibrionia</taxon>
        <taxon>Desulfovibrionales</taxon>
        <taxon>Desulfovibrionaceae</taxon>
        <taxon>Mailhella</taxon>
    </lineage>
</organism>